<feature type="domain" description="Ice-binding protein C-terminal" evidence="2">
    <location>
        <begin position="212"/>
        <end position="233"/>
    </location>
</feature>
<feature type="chain" id="PRO_5022031005" evidence="1">
    <location>
        <begin position="31"/>
        <end position="239"/>
    </location>
</feature>
<evidence type="ECO:0000313" key="4">
    <source>
        <dbReference type="Proteomes" id="UP000317429"/>
    </source>
</evidence>
<dbReference type="RefSeq" id="WP_197526789.1">
    <property type="nucleotide sequence ID" value="NZ_CP036291.1"/>
</dbReference>
<organism evidence="3 4">
    <name type="scientific">Pirellulimonas nuda</name>
    <dbReference type="NCBI Taxonomy" id="2528009"/>
    <lineage>
        <taxon>Bacteria</taxon>
        <taxon>Pseudomonadati</taxon>
        <taxon>Planctomycetota</taxon>
        <taxon>Planctomycetia</taxon>
        <taxon>Pirellulales</taxon>
        <taxon>Lacipirellulaceae</taxon>
        <taxon>Pirellulimonas</taxon>
    </lineage>
</organism>
<gene>
    <name evidence="3" type="ORF">Pla175_27120</name>
</gene>
<accession>A0A518DCZ6</accession>
<evidence type="ECO:0000256" key="1">
    <source>
        <dbReference type="SAM" id="SignalP"/>
    </source>
</evidence>
<dbReference type="AlphaFoldDB" id="A0A518DCZ6"/>
<dbReference type="KEGG" id="pnd:Pla175_27120"/>
<dbReference type="NCBIfam" id="TIGR02595">
    <property type="entry name" value="PEP_CTERM"/>
    <property type="match status" value="1"/>
</dbReference>
<dbReference type="EMBL" id="CP036291">
    <property type="protein sequence ID" value="QDU89323.1"/>
    <property type="molecule type" value="Genomic_DNA"/>
</dbReference>
<reference evidence="3 4" key="1">
    <citation type="submission" date="2019-02" db="EMBL/GenBank/DDBJ databases">
        <title>Deep-cultivation of Planctomycetes and their phenomic and genomic characterization uncovers novel biology.</title>
        <authorList>
            <person name="Wiegand S."/>
            <person name="Jogler M."/>
            <person name="Boedeker C."/>
            <person name="Pinto D."/>
            <person name="Vollmers J."/>
            <person name="Rivas-Marin E."/>
            <person name="Kohn T."/>
            <person name="Peeters S.H."/>
            <person name="Heuer A."/>
            <person name="Rast P."/>
            <person name="Oberbeckmann S."/>
            <person name="Bunk B."/>
            <person name="Jeske O."/>
            <person name="Meyerdierks A."/>
            <person name="Storesund J.E."/>
            <person name="Kallscheuer N."/>
            <person name="Luecker S."/>
            <person name="Lage O.M."/>
            <person name="Pohl T."/>
            <person name="Merkel B.J."/>
            <person name="Hornburger P."/>
            <person name="Mueller R.-W."/>
            <person name="Bruemmer F."/>
            <person name="Labrenz M."/>
            <person name="Spormann A.M."/>
            <person name="Op den Camp H."/>
            <person name="Overmann J."/>
            <person name="Amann R."/>
            <person name="Jetten M.S.M."/>
            <person name="Mascher T."/>
            <person name="Medema M.H."/>
            <person name="Devos D.P."/>
            <person name="Kaster A.-K."/>
            <person name="Ovreas L."/>
            <person name="Rohde M."/>
            <person name="Galperin M.Y."/>
            <person name="Jogler C."/>
        </authorList>
    </citation>
    <scope>NUCLEOTIDE SEQUENCE [LARGE SCALE GENOMIC DNA]</scope>
    <source>
        <strain evidence="3 4">Pla175</strain>
    </source>
</reference>
<keyword evidence="1" id="KW-0732">Signal</keyword>
<proteinExistence type="predicted"/>
<feature type="signal peptide" evidence="1">
    <location>
        <begin position="1"/>
        <end position="30"/>
    </location>
</feature>
<protein>
    <submittedName>
        <fullName evidence="3">PEP-CTERM motif protein</fullName>
    </submittedName>
</protein>
<dbReference type="Proteomes" id="UP000317429">
    <property type="component" value="Chromosome"/>
</dbReference>
<sequence length="239" mass="24692" precursor="true">MISSPAALSRAARRLLFCAVALGTIAPASAGVITSVTMFGPNAGVGPGLGTVAVPAIITGAPNNDNVPTPGVPDNNVVVPIKRFDANGFIDIEFFVSPSNGVTEYAFFESADNNTGVDWSGYRMILGYGVGPAFVPSGPGDGLDFDFPDYDLPPTSSAFPVVVTPNEDTLLFSGGTQSAGAESFQFRIDVPDVPTSPYFSRFTLRQVPRPAPVPEPASLLLLGVGAAGLGVWRQGASRG</sequence>
<name>A0A518DCZ6_9BACT</name>
<dbReference type="Pfam" id="PF07589">
    <property type="entry name" value="PEP-CTERM"/>
    <property type="match status" value="1"/>
</dbReference>
<dbReference type="InterPro" id="IPR013424">
    <property type="entry name" value="Ice-binding_C"/>
</dbReference>
<evidence type="ECO:0000313" key="3">
    <source>
        <dbReference type="EMBL" id="QDU89323.1"/>
    </source>
</evidence>
<evidence type="ECO:0000259" key="2">
    <source>
        <dbReference type="Pfam" id="PF07589"/>
    </source>
</evidence>
<keyword evidence="4" id="KW-1185">Reference proteome</keyword>